<accession>A0A1I6LJX9</accession>
<name>A0A1I6LJX9_9BACT</name>
<dbReference type="InterPro" id="IPR013783">
    <property type="entry name" value="Ig-like_fold"/>
</dbReference>
<dbReference type="Pfam" id="PF00756">
    <property type="entry name" value="Esterase"/>
    <property type="match status" value="1"/>
</dbReference>
<dbReference type="SUPFAM" id="SSF81296">
    <property type="entry name" value="E set domains"/>
    <property type="match status" value="1"/>
</dbReference>
<protein>
    <submittedName>
        <fullName evidence="2">Enterochelin esterase</fullName>
    </submittedName>
</protein>
<dbReference type="STRING" id="474950.SAMN05421771_0818"/>
<organism evidence="2 3">
    <name type="scientific">Granulicella pectinivorans</name>
    <dbReference type="NCBI Taxonomy" id="474950"/>
    <lineage>
        <taxon>Bacteria</taxon>
        <taxon>Pseudomonadati</taxon>
        <taxon>Acidobacteriota</taxon>
        <taxon>Terriglobia</taxon>
        <taxon>Terriglobales</taxon>
        <taxon>Acidobacteriaceae</taxon>
        <taxon>Granulicella</taxon>
    </lineage>
</organism>
<dbReference type="Gene3D" id="2.60.40.10">
    <property type="entry name" value="Immunoglobulins"/>
    <property type="match status" value="1"/>
</dbReference>
<reference evidence="2 3" key="1">
    <citation type="submission" date="2016-10" db="EMBL/GenBank/DDBJ databases">
        <authorList>
            <person name="de Groot N.N."/>
        </authorList>
    </citation>
    <scope>NUCLEOTIDE SEQUENCE [LARGE SCALE GENOMIC DNA]</scope>
    <source>
        <strain evidence="2 3">DSM 21001</strain>
    </source>
</reference>
<evidence type="ECO:0000313" key="3">
    <source>
        <dbReference type="Proteomes" id="UP000199024"/>
    </source>
</evidence>
<proteinExistence type="predicted"/>
<dbReference type="InterPro" id="IPR000801">
    <property type="entry name" value="Esterase-like"/>
</dbReference>
<dbReference type="PANTHER" id="PTHR48098:SF1">
    <property type="entry name" value="DIACYLGLYCEROL ACYLTRANSFERASE_MYCOLYLTRANSFERASE AG85A"/>
    <property type="match status" value="1"/>
</dbReference>
<keyword evidence="1" id="KW-0732">Signal</keyword>
<dbReference type="InterPro" id="IPR014756">
    <property type="entry name" value="Ig_E-set"/>
</dbReference>
<dbReference type="GO" id="GO:0016747">
    <property type="term" value="F:acyltransferase activity, transferring groups other than amino-acyl groups"/>
    <property type="evidence" value="ECO:0007669"/>
    <property type="project" value="TreeGrafter"/>
</dbReference>
<dbReference type="Gene3D" id="3.40.50.1820">
    <property type="entry name" value="alpha/beta hydrolase"/>
    <property type="match status" value="1"/>
</dbReference>
<feature type="signal peptide" evidence="1">
    <location>
        <begin position="1"/>
        <end position="25"/>
    </location>
</feature>
<sequence length="399" mass="43684">MSTNPSFPRFLDVTRILALAAIAIAAPAWSQQAVPQSTAPVPLVAAPAASPVVHPDGSVDFRLEMPNAKAVTISIEGYAAPFPMVKDATGAWTYTAAHLDPEYYSYTFKVDGTDVVDPHNQTVKTSYFRVENVFLVPGGKPWELRDVPHGVVHRHRYHSALVNTDSEYYVYTPPGFDAASKQKYPVLYLLHGYSDDASAWTAMAKANLILDNLIAAGKAKPMIVVMPTGYGSMEMITRGWAAWQDQALVRLNFSRFGEALYKEVMPRVTQEYPLAPGRDQHAIAGLSMGGAESLLVGLNHPDDFAYVAGFSAGGLGDRNFELIFPGITETSGAGLSKRLKLLWISCGSEDGLFAPNQKLIGWLKERNVDPKVVVTPGRHVWPVWRDNLSNLLPLLFQAK</sequence>
<dbReference type="InterPro" id="IPR050583">
    <property type="entry name" value="Mycobacterial_A85_antigen"/>
</dbReference>
<dbReference type="SUPFAM" id="SSF53474">
    <property type="entry name" value="alpha/beta-Hydrolases"/>
    <property type="match status" value="1"/>
</dbReference>
<dbReference type="Proteomes" id="UP000199024">
    <property type="component" value="Unassembled WGS sequence"/>
</dbReference>
<dbReference type="InterPro" id="IPR029058">
    <property type="entry name" value="AB_hydrolase_fold"/>
</dbReference>
<dbReference type="EMBL" id="FOZL01000001">
    <property type="protein sequence ID" value="SFS03827.1"/>
    <property type="molecule type" value="Genomic_DNA"/>
</dbReference>
<dbReference type="AlphaFoldDB" id="A0A1I6LJX9"/>
<evidence type="ECO:0000256" key="1">
    <source>
        <dbReference type="SAM" id="SignalP"/>
    </source>
</evidence>
<gene>
    <name evidence="2" type="ORF">SAMN05421771_0818</name>
</gene>
<dbReference type="RefSeq" id="WP_245781671.1">
    <property type="nucleotide sequence ID" value="NZ_FOZL01000001.1"/>
</dbReference>
<dbReference type="CDD" id="cd11294">
    <property type="entry name" value="E_set_Esterase_like_N"/>
    <property type="match status" value="1"/>
</dbReference>
<keyword evidence="3" id="KW-1185">Reference proteome</keyword>
<feature type="chain" id="PRO_5011488072" evidence="1">
    <location>
        <begin position="26"/>
        <end position="399"/>
    </location>
</feature>
<dbReference type="PANTHER" id="PTHR48098">
    <property type="entry name" value="ENTEROCHELIN ESTERASE-RELATED"/>
    <property type="match status" value="1"/>
</dbReference>
<evidence type="ECO:0000313" key="2">
    <source>
        <dbReference type="EMBL" id="SFS03827.1"/>
    </source>
</evidence>